<organism evidence="1 2">
    <name type="scientific">Edaphobacter dinghuensis</name>
    <dbReference type="NCBI Taxonomy" id="1560005"/>
    <lineage>
        <taxon>Bacteria</taxon>
        <taxon>Pseudomonadati</taxon>
        <taxon>Acidobacteriota</taxon>
        <taxon>Terriglobia</taxon>
        <taxon>Terriglobales</taxon>
        <taxon>Acidobacteriaceae</taxon>
        <taxon>Edaphobacter</taxon>
    </lineage>
</organism>
<evidence type="ECO:0000313" key="1">
    <source>
        <dbReference type="EMBL" id="GGG66578.1"/>
    </source>
</evidence>
<dbReference type="EMBL" id="BMGT01000001">
    <property type="protein sequence ID" value="GGG66578.1"/>
    <property type="molecule type" value="Genomic_DNA"/>
</dbReference>
<evidence type="ECO:0000313" key="2">
    <source>
        <dbReference type="Proteomes" id="UP000647241"/>
    </source>
</evidence>
<dbReference type="InterPro" id="IPR021352">
    <property type="entry name" value="DUF2971"/>
</dbReference>
<keyword evidence="2" id="KW-1185">Reference proteome</keyword>
<comment type="caution">
    <text evidence="1">The sequence shown here is derived from an EMBL/GenBank/DDBJ whole genome shotgun (WGS) entry which is preliminary data.</text>
</comment>
<reference evidence="1" key="2">
    <citation type="submission" date="2020-09" db="EMBL/GenBank/DDBJ databases">
        <authorList>
            <person name="Sun Q."/>
            <person name="Zhou Y."/>
        </authorList>
    </citation>
    <scope>NUCLEOTIDE SEQUENCE</scope>
    <source>
        <strain evidence="1">CGMCC 1.12997</strain>
    </source>
</reference>
<reference evidence="1" key="1">
    <citation type="journal article" date="2014" name="Int. J. Syst. Evol. Microbiol.">
        <title>Complete genome sequence of Corynebacterium casei LMG S-19264T (=DSM 44701T), isolated from a smear-ripened cheese.</title>
        <authorList>
            <consortium name="US DOE Joint Genome Institute (JGI-PGF)"/>
            <person name="Walter F."/>
            <person name="Albersmeier A."/>
            <person name="Kalinowski J."/>
            <person name="Ruckert C."/>
        </authorList>
    </citation>
    <scope>NUCLEOTIDE SEQUENCE</scope>
    <source>
        <strain evidence="1">CGMCC 1.12997</strain>
    </source>
</reference>
<accession>A0A917LZ79</accession>
<proteinExistence type="predicted"/>
<dbReference type="Pfam" id="PF11185">
    <property type="entry name" value="DUF2971"/>
    <property type="match status" value="1"/>
</dbReference>
<sequence length="181" mass="20365">MAVGNATRSKKTVSLQSDAMLTGVWAKIEYNPKSQLNMISETMSQIADARRELEKDCYFEVFHSPMLMHLALLEIARWVHSVKHPKFEEEQEWRIISFLNSGPTSPLSTRSAGMEFREGQHGIMPYVELRPDDGKLLPITEVVCGPGANESLTPKAVELLLARYGFSNFDVTTSEVPLRPL</sequence>
<dbReference type="Proteomes" id="UP000647241">
    <property type="component" value="Unassembled WGS sequence"/>
</dbReference>
<gene>
    <name evidence="1" type="ORF">GCM10011585_05510</name>
</gene>
<name>A0A917LZ79_9BACT</name>
<protein>
    <submittedName>
        <fullName evidence="1">Uncharacterized protein</fullName>
    </submittedName>
</protein>
<dbReference type="AlphaFoldDB" id="A0A917LZ79"/>